<dbReference type="PRINTS" id="PR00344">
    <property type="entry name" value="BCTRLSENSOR"/>
</dbReference>
<dbReference type="InterPro" id="IPR036890">
    <property type="entry name" value="HATPase_C_sf"/>
</dbReference>
<keyword evidence="9" id="KW-0902">Two-component regulatory system</keyword>
<dbReference type="InterPro" id="IPR005467">
    <property type="entry name" value="His_kinase_dom"/>
</dbReference>
<dbReference type="Pfam" id="PF02518">
    <property type="entry name" value="HATPase_c"/>
    <property type="match status" value="1"/>
</dbReference>
<dbReference type="EC" id="2.7.13.3" evidence="3"/>
<dbReference type="InterPro" id="IPR004358">
    <property type="entry name" value="Sig_transdc_His_kin-like_C"/>
</dbReference>
<dbReference type="SMART" id="SM00304">
    <property type="entry name" value="HAMP"/>
    <property type="match status" value="1"/>
</dbReference>
<keyword evidence="4" id="KW-0597">Phosphoprotein</keyword>
<feature type="domain" description="HAMP" evidence="12">
    <location>
        <begin position="15"/>
        <end position="68"/>
    </location>
</feature>
<evidence type="ECO:0000313" key="14">
    <source>
        <dbReference type="Proteomes" id="UP001597046"/>
    </source>
</evidence>
<keyword evidence="13" id="KW-0067">ATP-binding</keyword>
<dbReference type="GO" id="GO:0005524">
    <property type="term" value="F:ATP binding"/>
    <property type="evidence" value="ECO:0007669"/>
    <property type="project" value="UniProtKB-KW"/>
</dbReference>
<evidence type="ECO:0000259" key="12">
    <source>
        <dbReference type="PROSITE" id="PS50885"/>
    </source>
</evidence>
<evidence type="ECO:0000256" key="1">
    <source>
        <dbReference type="ARBA" id="ARBA00000085"/>
    </source>
</evidence>
<evidence type="ECO:0000259" key="11">
    <source>
        <dbReference type="PROSITE" id="PS50109"/>
    </source>
</evidence>
<dbReference type="InterPro" id="IPR003594">
    <property type="entry name" value="HATPase_dom"/>
</dbReference>
<dbReference type="InterPro" id="IPR003660">
    <property type="entry name" value="HAMP_dom"/>
</dbReference>
<comment type="caution">
    <text evidence="13">The sequence shown here is derived from an EMBL/GenBank/DDBJ whole genome shotgun (WGS) entry which is preliminary data.</text>
</comment>
<comment type="catalytic activity">
    <reaction evidence="1">
        <text>ATP + protein L-histidine = ADP + protein N-phospho-L-histidine.</text>
        <dbReference type="EC" id="2.7.13.3"/>
    </reaction>
</comment>
<dbReference type="Pfam" id="PF00672">
    <property type="entry name" value="HAMP"/>
    <property type="match status" value="1"/>
</dbReference>
<gene>
    <name evidence="13" type="ORF">ACFQ2V_17300</name>
</gene>
<evidence type="ECO:0000256" key="9">
    <source>
        <dbReference type="ARBA" id="ARBA00023012"/>
    </source>
</evidence>
<evidence type="ECO:0000256" key="2">
    <source>
        <dbReference type="ARBA" id="ARBA00004236"/>
    </source>
</evidence>
<accession>A0ABW3MZS3</accession>
<keyword evidence="7" id="KW-0418">Kinase</keyword>
<dbReference type="InterPro" id="IPR003661">
    <property type="entry name" value="HisK_dim/P_dom"/>
</dbReference>
<dbReference type="CDD" id="cd06225">
    <property type="entry name" value="HAMP"/>
    <property type="match status" value="1"/>
</dbReference>
<dbReference type="Proteomes" id="UP001597046">
    <property type="component" value="Unassembled WGS sequence"/>
</dbReference>
<keyword evidence="14" id="KW-1185">Reference proteome</keyword>
<reference evidence="14" key="1">
    <citation type="journal article" date="2019" name="Int. J. Syst. Evol. Microbiol.">
        <title>The Global Catalogue of Microorganisms (GCM) 10K type strain sequencing project: providing services to taxonomists for standard genome sequencing and annotation.</title>
        <authorList>
            <consortium name="The Broad Institute Genomics Platform"/>
            <consortium name="The Broad Institute Genome Sequencing Center for Infectious Disease"/>
            <person name="Wu L."/>
            <person name="Ma J."/>
        </authorList>
    </citation>
    <scope>NUCLEOTIDE SEQUENCE [LARGE SCALE GENOMIC DNA]</scope>
    <source>
        <strain evidence="14">CCUG 57508</strain>
    </source>
</reference>
<dbReference type="Gene3D" id="1.10.287.130">
    <property type="match status" value="1"/>
</dbReference>
<dbReference type="PANTHER" id="PTHR45436">
    <property type="entry name" value="SENSOR HISTIDINE KINASE YKOH"/>
    <property type="match status" value="1"/>
</dbReference>
<dbReference type="CDD" id="cd00082">
    <property type="entry name" value="HisKA"/>
    <property type="match status" value="1"/>
</dbReference>
<comment type="subcellular location">
    <subcellularLocation>
        <location evidence="2">Cell membrane</location>
    </subcellularLocation>
</comment>
<dbReference type="PROSITE" id="PS50885">
    <property type="entry name" value="HAMP"/>
    <property type="match status" value="1"/>
</dbReference>
<evidence type="ECO:0000256" key="4">
    <source>
        <dbReference type="ARBA" id="ARBA00022553"/>
    </source>
</evidence>
<dbReference type="InterPro" id="IPR036097">
    <property type="entry name" value="HisK_dim/P_sf"/>
</dbReference>
<dbReference type="SUPFAM" id="SSF47384">
    <property type="entry name" value="Homodimeric domain of signal transducing histidine kinase"/>
    <property type="match status" value="1"/>
</dbReference>
<evidence type="ECO:0000256" key="6">
    <source>
        <dbReference type="ARBA" id="ARBA00022692"/>
    </source>
</evidence>
<feature type="domain" description="Histidine kinase" evidence="11">
    <location>
        <begin position="76"/>
        <end position="285"/>
    </location>
</feature>
<keyword evidence="13" id="KW-0547">Nucleotide-binding</keyword>
<evidence type="ECO:0000256" key="10">
    <source>
        <dbReference type="ARBA" id="ARBA00023136"/>
    </source>
</evidence>
<evidence type="ECO:0000256" key="3">
    <source>
        <dbReference type="ARBA" id="ARBA00012438"/>
    </source>
</evidence>
<dbReference type="RefSeq" id="WP_386054130.1">
    <property type="nucleotide sequence ID" value="NZ_JBHTKH010000014.1"/>
</dbReference>
<organism evidence="13 14">
    <name type="scientific">Terrabacter terrigena</name>
    <dbReference type="NCBI Taxonomy" id="574718"/>
    <lineage>
        <taxon>Bacteria</taxon>
        <taxon>Bacillati</taxon>
        <taxon>Actinomycetota</taxon>
        <taxon>Actinomycetes</taxon>
        <taxon>Micrococcales</taxon>
        <taxon>Intrasporangiaceae</taxon>
        <taxon>Terrabacter</taxon>
    </lineage>
</organism>
<dbReference type="SMART" id="SM00387">
    <property type="entry name" value="HATPase_c"/>
    <property type="match status" value="1"/>
</dbReference>
<dbReference type="Gene3D" id="3.30.565.10">
    <property type="entry name" value="Histidine kinase-like ATPase, C-terminal domain"/>
    <property type="match status" value="1"/>
</dbReference>
<evidence type="ECO:0000256" key="7">
    <source>
        <dbReference type="ARBA" id="ARBA00022777"/>
    </source>
</evidence>
<protein>
    <recommendedName>
        <fullName evidence="3">histidine kinase</fullName>
        <ecNumber evidence="3">2.7.13.3</ecNumber>
    </recommendedName>
</protein>
<keyword evidence="5" id="KW-0808">Transferase</keyword>
<evidence type="ECO:0000256" key="8">
    <source>
        <dbReference type="ARBA" id="ARBA00022989"/>
    </source>
</evidence>
<evidence type="ECO:0000256" key="5">
    <source>
        <dbReference type="ARBA" id="ARBA00022679"/>
    </source>
</evidence>
<dbReference type="SUPFAM" id="SSF55874">
    <property type="entry name" value="ATPase domain of HSP90 chaperone/DNA topoisomerase II/histidine kinase"/>
    <property type="match status" value="1"/>
</dbReference>
<proteinExistence type="predicted"/>
<keyword evidence="8" id="KW-1133">Transmembrane helix</keyword>
<dbReference type="PROSITE" id="PS50109">
    <property type="entry name" value="HIS_KIN"/>
    <property type="match status" value="1"/>
</dbReference>
<name>A0ABW3MZS3_9MICO</name>
<keyword evidence="10" id="KW-0472">Membrane</keyword>
<sequence length="292" mass="32045">MLVALTGLVTWWRVGRALESVDAIRLQVERTTAAHLHDRVPVPPTDDEIAHLAETMNSMLERLDSSQRAQRRFVADASHELRSPLATIRASFEVAHPSSPETSWEELGPIVRSETERMARLVDNLLLLSRADDASLAEVRDEVDLDDLVDAEARRLRRLVRLTVRLENAPVRVLGDELQLQQVVRNVLDNAARHARSTVRLRVSTQGGCALVSIDDDGAGIPARDRDRVFERFVRLDESRSRDSGGAGLGLAIARELAVAHGGTLLVTDSALGGARFELSVPCRPSGTADVP</sequence>
<dbReference type="InterPro" id="IPR050428">
    <property type="entry name" value="TCS_sensor_his_kinase"/>
</dbReference>
<dbReference type="EMBL" id="JBHTKH010000014">
    <property type="protein sequence ID" value="MFD1056070.1"/>
    <property type="molecule type" value="Genomic_DNA"/>
</dbReference>
<evidence type="ECO:0000313" key="13">
    <source>
        <dbReference type="EMBL" id="MFD1056070.1"/>
    </source>
</evidence>
<dbReference type="PANTHER" id="PTHR45436:SF5">
    <property type="entry name" value="SENSOR HISTIDINE KINASE TRCS"/>
    <property type="match status" value="1"/>
</dbReference>
<dbReference type="SMART" id="SM00388">
    <property type="entry name" value="HisKA"/>
    <property type="match status" value="1"/>
</dbReference>
<keyword evidence="6" id="KW-0812">Transmembrane</keyword>
<dbReference type="Pfam" id="PF00512">
    <property type="entry name" value="HisKA"/>
    <property type="match status" value="1"/>
</dbReference>